<accession>A0AAV4Q421</accession>
<evidence type="ECO:0000313" key="2">
    <source>
        <dbReference type="EMBL" id="GIY02148.1"/>
    </source>
</evidence>
<protein>
    <submittedName>
        <fullName evidence="2">Uncharacterized protein</fullName>
    </submittedName>
</protein>
<gene>
    <name evidence="2" type="ORF">CDAR_434001</name>
</gene>
<feature type="transmembrane region" description="Helical" evidence="1">
    <location>
        <begin position="57"/>
        <end position="78"/>
    </location>
</feature>
<organism evidence="2 3">
    <name type="scientific">Caerostris darwini</name>
    <dbReference type="NCBI Taxonomy" id="1538125"/>
    <lineage>
        <taxon>Eukaryota</taxon>
        <taxon>Metazoa</taxon>
        <taxon>Ecdysozoa</taxon>
        <taxon>Arthropoda</taxon>
        <taxon>Chelicerata</taxon>
        <taxon>Arachnida</taxon>
        <taxon>Araneae</taxon>
        <taxon>Araneomorphae</taxon>
        <taxon>Entelegynae</taxon>
        <taxon>Araneoidea</taxon>
        <taxon>Araneidae</taxon>
        <taxon>Caerostris</taxon>
    </lineage>
</organism>
<name>A0AAV4Q421_9ARAC</name>
<keyword evidence="1" id="KW-1133">Transmembrane helix</keyword>
<feature type="transmembrane region" description="Helical" evidence="1">
    <location>
        <begin position="12"/>
        <end position="37"/>
    </location>
</feature>
<evidence type="ECO:0000313" key="3">
    <source>
        <dbReference type="Proteomes" id="UP001054837"/>
    </source>
</evidence>
<dbReference type="EMBL" id="BPLQ01003646">
    <property type="protein sequence ID" value="GIY02148.1"/>
    <property type="molecule type" value="Genomic_DNA"/>
</dbReference>
<comment type="caution">
    <text evidence="2">The sequence shown here is derived from an EMBL/GenBank/DDBJ whole genome shotgun (WGS) entry which is preliminary data.</text>
</comment>
<keyword evidence="1" id="KW-0472">Membrane</keyword>
<sequence>MLFSQDFSPSLHFGDCVVACHMINVVLSFMSMLLFVIHFGSLSTARVFWRRNCVVGGFFRAMFVPLLLVVRIIYLLMLEQRESYARVKMLKASLQDFVRTKIMHHLIKLKHKMSTNMCSGSEAVILSRRILWQNMSLDFTSGCLNWFLP</sequence>
<evidence type="ECO:0000256" key="1">
    <source>
        <dbReference type="SAM" id="Phobius"/>
    </source>
</evidence>
<proteinExistence type="predicted"/>
<keyword evidence="1" id="KW-0812">Transmembrane</keyword>
<reference evidence="2 3" key="1">
    <citation type="submission" date="2021-06" db="EMBL/GenBank/DDBJ databases">
        <title>Caerostris darwini draft genome.</title>
        <authorList>
            <person name="Kono N."/>
            <person name="Arakawa K."/>
        </authorList>
    </citation>
    <scope>NUCLEOTIDE SEQUENCE [LARGE SCALE GENOMIC DNA]</scope>
</reference>
<keyword evidence="3" id="KW-1185">Reference proteome</keyword>
<dbReference type="AlphaFoldDB" id="A0AAV4Q421"/>
<dbReference type="Proteomes" id="UP001054837">
    <property type="component" value="Unassembled WGS sequence"/>
</dbReference>